<dbReference type="KEGG" id="csci:HDCHBGLK_03482"/>
<proteinExistence type="predicted"/>
<accession>B0N9L7</accession>
<dbReference type="SUPFAM" id="SSF51658">
    <property type="entry name" value="Xylose isomerase-like"/>
    <property type="match status" value="1"/>
</dbReference>
<dbReference type="STRING" id="411468.CLOSCI_00129"/>
<dbReference type="OrthoDB" id="9786584at2"/>
<keyword evidence="1" id="KW-0413">Isomerase</keyword>
<dbReference type="Pfam" id="PF01261">
    <property type="entry name" value="AP_endonuc_2"/>
    <property type="match status" value="1"/>
</dbReference>
<dbReference type="AlphaFoldDB" id="B0N9L7"/>
<dbReference type="InterPro" id="IPR013022">
    <property type="entry name" value="Xyl_isomerase-like_TIM-brl"/>
</dbReference>
<dbReference type="InterPro" id="IPR036237">
    <property type="entry name" value="Xyl_isomerase-like_sf"/>
</dbReference>
<reference evidence="1 2" key="1">
    <citation type="journal article" date="2019" name="Appl. Environ. Microbiol.">
        <title>Clostridium scindens ATCC 35704: integration of nutritional requirements, the complete genome sequence, and global transcriptional responses to bile acids.</title>
        <authorList>
            <person name="Devendran S."/>
            <person name="Shrestha R."/>
            <person name="Alves J.M.P."/>
            <person name="Wolf P.G."/>
            <person name="Ly L."/>
            <person name="Hernandez A.G."/>
            <person name="Mendez-Garcia C."/>
            <person name="Inboden A."/>
            <person name="Wiley J."/>
            <person name="Paul O."/>
            <person name="Allen A."/>
            <person name="Springer E."/>
            <person name="Wright C.L."/>
            <person name="Fields C.J."/>
            <person name="Daniel S.L."/>
            <person name="Ridlon J.M."/>
        </authorList>
    </citation>
    <scope>NUCLEOTIDE SEQUENCE [LARGE SCALE GENOMIC DNA]</scope>
    <source>
        <strain evidence="1 2">ATCC 35704</strain>
    </source>
</reference>
<dbReference type="InterPro" id="IPR050312">
    <property type="entry name" value="IolE/XylAMocC-like"/>
</dbReference>
<sequence>MKIGIYCSYWDKEWGGDPLPLIKKVRALGFDVLEVACANYDQLPDNYFDKMRKEAEKYEIILTGGYGPIPEHNIASRNPAIVRNGFDFYSNIFPKMQRAGIKTLGGALYSYWPVDFSGEINKAADTSFSIRNMKRIADLAERYNITLLMESLSRFEGYIINTAKEAVDYVNAVNRENVKVLLDTFHMNIEEDNILDAIRTCGSYLGELHVGEANRRPPREDGLPWDKIVKVLKEIAFDGNIVMEPFVNQGGKVGQDIKVWRNLLADDKEETLDQAAGASVQYLKRLVETV</sequence>
<evidence type="ECO:0000313" key="2">
    <source>
        <dbReference type="Proteomes" id="UP000289664"/>
    </source>
</evidence>
<name>B0N9L7_CLOS5</name>
<dbReference type="EMBL" id="CP036170">
    <property type="protein sequence ID" value="QBF76066.1"/>
    <property type="molecule type" value="Genomic_DNA"/>
</dbReference>
<dbReference type="HOGENOM" id="CLU_050006_8_2_9"/>
<protein>
    <submittedName>
        <fullName evidence="1">D-psicose 3-epimerase</fullName>
        <ecNumber evidence="1">5.1.3.30</ecNumber>
    </submittedName>
</protein>
<dbReference type="Proteomes" id="UP000289664">
    <property type="component" value="Chromosome"/>
</dbReference>
<evidence type="ECO:0000313" key="1">
    <source>
        <dbReference type="EMBL" id="QBF76066.1"/>
    </source>
</evidence>
<dbReference type="eggNOG" id="COG1082">
    <property type="taxonomic scope" value="Bacteria"/>
</dbReference>
<dbReference type="PANTHER" id="PTHR12110">
    <property type="entry name" value="HYDROXYPYRUVATE ISOMERASE"/>
    <property type="match status" value="1"/>
</dbReference>
<dbReference type="EC" id="5.1.3.30" evidence="1"/>
<gene>
    <name evidence="1" type="ORF">HDCHBGLK_03482</name>
</gene>
<dbReference type="GO" id="GO:0016853">
    <property type="term" value="F:isomerase activity"/>
    <property type="evidence" value="ECO:0007669"/>
    <property type="project" value="UniProtKB-KW"/>
</dbReference>
<dbReference type="RefSeq" id="WP_004604836.1">
    <property type="nucleotide sequence ID" value="NZ_CP036170.1"/>
</dbReference>
<dbReference type="GeneID" id="62697659"/>
<dbReference type="PANTHER" id="PTHR12110:SF41">
    <property type="entry name" value="INOSOSE DEHYDRATASE"/>
    <property type="match status" value="1"/>
</dbReference>
<organism evidence="1 2">
    <name type="scientific">Clostridium scindens (strain ATCC 35704 / DSM 5676 / VPI 13733 / 19)</name>
    <dbReference type="NCBI Taxonomy" id="411468"/>
    <lineage>
        <taxon>Bacteria</taxon>
        <taxon>Bacillati</taxon>
        <taxon>Bacillota</taxon>
        <taxon>Clostridia</taxon>
        <taxon>Lachnospirales</taxon>
        <taxon>Lachnospiraceae</taxon>
    </lineage>
</organism>
<dbReference type="Gene3D" id="3.20.20.150">
    <property type="entry name" value="Divalent-metal-dependent TIM barrel enzymes"/>
    <property type="match status" value="1"/>
</dbReference>
<keyword evidence="2" id="KW-1185">Reference proteome</keyword>
<dbReference type="SMR" id="B0N9L7"/>